<dbReference type="AlphaFoldDB" id="Q8DKX4"/>
<evidence type="ECO:0000313" key="3">
    <source>
        <dbReference type="Proteomes" id="UP000000440"/>
    </source>
</evidence>
<dbReference type="CDD" id="cd00060">
    <property type="entry name" value="FHA"/>
    <property type="match status" value="1"/>
</dbReference>
<dbReference type="Gene3D" id="2.60.200.20">
    <property type="match status" value="1"/>
</dbReference>
<dbReference type="STRING" id="197221.gene:10747315"/>
<dbReference type="InterPro" id="IPR000253">
    <property type="entry name" value="FHA_dom"/>
</dbReference>
<dbReference type="SMART" id="SM00240">
    <property type="entry name" value="FHA"/>
    <property type="match status" value="1"/>
</dbReference>
<reference evidence="2 3" key="1">
    <citation type="journal article" date="2002" name="DNA Res.">
        <title>Complete genome structure of the thermophilic cyanobacterium Thermosynechococcus elongatus BP-1.</title>
        <authorList>
            <person name="Nakamura Y."/>
            <person name="Kaneko T."/>
            <person name="Sato S."/>
            <person name="Ikeuchi M."/>
            <person name="Katoh H."/>
            <person name="Sasamoto S."/>
            <person name="Watanabe A."/>
            <person name="Iriguchi M."/>
            <person name="Kawashima K."/>
            <person name="Kimura T."/>
            <person name="Kishida Y."/>
            <person name="Kiyokawa C."/>
            <person name="Kohara M."/>
            <person name="Matsumoto M."/>
            <person name="Matsuno A."/>
            <person name="Nakazaki N."/>
            <person name="Shimpo S."/>
            <person name="Sugimoto M."/>
            <person name="Takeuchi C."/>
            <person name="Yamada M."/>
            <person name="Tabata S."/>
        </authorList>
    </citation>
    <scope>NUCLEOTIDE SEQUENCE [LARGE SCALE GENOMIC DNA]</scope>
    <source>
        <strain evidence="3">IAM M-273 / NIES-2133 / BP-1</strain>
    </source>
</reference>
<name>Q8DKX4_THEVB</name>
<evidence type="ECO:0000259" key="1">
    <source>
        <dbReference type="PROSITE" id="PS50006"/>
    </source>
</evidence>
<dbReference type="PROSITE" id="PS50006">
    <property type="entry name" value="FHA_DOMAIN"/>
    <property type="match status" value="1"/>
</dbReference>
<sequence>MESLCPMASPTNEATVLASDQESSPLWQMSRPASVEELPLLQPKVRVGRSLHNKIVISYPTISRRHFEIVKTDTGYRIRDLDSKLGLVYGDRPIKEKDLKDKDIFYIGANVQTLH</sequence>
<dbReference type="SUPFAM" id="SSF49879">
    <property type="entry name" value="SMAD/FHA domain"/>
    <property type="match status" value="1"/>
</dbReference>
<dbReference type="Pfam" id="PF00498">
    <property type="entry name" value="FHA"/>
    <property type="match status" value="1"/>
</dbReference>
<dbReference type="EnsemblBacteria" id="BAC08276">
    <property type="protein sequence ID" value="BAC08276"/>
    <property type="gene ID" value="BAC08276"/>
</dbReference>
<keyword evidence="3" id="KW-1185">Reference proteome</keyword>
<gene>
    <name evidence="2" type="ordered locus">tlr0725</name>
</gene>
<dbReference type="Proteomes" id="UP000000440">
    <property type="component" value="Chromosome"/>
</dbReference>
<dbReference type="KEGG" id="tel:tlr0725"/>
<accession>Q8DKX4</accession>
<evidence type="ECO:0000313" key="2">
    <source>
        <dbReference type="EMBL" id="BAC08276.1"/>
    </source>
</evidence>
<organism evidence="2 3">
    <name type="scientific">Thermosynechococcus vestitus (strain NIES-2133 / IAM M-273 / BP-1)</name>
    <dbReference type="NCBI Taxonomy" id="197221"/>
    <lineage>
        <taxon>Bacteria</taxon>
        <taxon>Bacillati</taxon>
        <taxon>Cyanobacteriota</taxon>
        <taxon>Cyanophyceae</taxon>
        <taxon>Acaryochloridales</taxon>
        <taxon>Thermosynechococcaceae</taxon>
        <taxon>Thermosynechococcus</taxon>
    </lineage>
</organism>
<dbReference type="eggNOG" id="COG1716">
    <property type="taxonomic scope" value="Bacteria"/>
</dbReference>
<dbReference type="EMBL" id="BA000039">
    <property type="protein sequence ID" value="BAC08276.1"/>
    <property type="molecule type" value="Genomic_DNA"/>
</dbReference>
<dbReference type="InterPro" id="IPR008984">
    <property type="entry name" value="SMAD_FHA_dom_sf"/>
</dbReference>
<feature type="domain" description="FHA" evidence="1">
    <location>
        <begin position="45"/>
        <end position="94"/>
    </location>
</feature>
<protein>
    <submittedName>
        <fullName evidence="2">Tlr0725 protein</fullName>
    </submittedName>
</protein>
<proteinExistence type="predicted"/>